<proteinExistence type="predicted"/>
<keyword evidence="7" id="KW-1185">Reference proteome</keyword>
<dbReference type="PROSITE" id="PS50977">
    <property type="entry name" value="HTH_TETR_2"/>
    <property type="match status" value="1"/>
</dbReference>
<gene>
    <name evidence="6" type="ORF">HMPREF9696_02158</name>
</gene>
<evidence type="ECO:0000256" key="3">
    <source>
        <dbReference type="ARBA" id="ARBA00023163"/>
    </source>
</evidence>
<dbReference type="SUPFAM" id="SSF48498">
    <property type="entry name" value="Tetracyclin repressor-like, C-terminal domain"/>
    <property type="match status" value="1"/>
</dbReference>
<sequence>MGHSQADKARSRERILEVAAAQLRELGLDGVSIGDLMKAVDLTHGGFYGHFASRDELVAAALDKALTDGEASAVRSSSAKGKRTLKSVANSYLSKAHRDNPDSGCAMAALSGDVARSNDQNREIMSKHLARYFDNMQNVMDDNGSRELAISLMCMMVGAVTLSRVMTDASRSDEILQAARKSMLRLGGEKS</sequence>
<reference evidence="6 7" key="1">
    <citation type="submission" date="2012-04" db="EMBL/GenBank/DDBJ databases">
        <title>The Genome Sequence of Afipia clevelandensis ATCC 49720.</title>
        <authorList>
            <consortium name="The Broad Institute Genome Sequencing Platform"/>
            <person name="Earl A."/>
            <person name="Ward D."/>
            <person name="Feldgarden M."/>
            <person name="Gevers D."/>
            <person name="Huys G."/>
            <person name="Walker B."/>
            <person name="Young S.K."/>
            <person name="Zeng Q."/>
            <person name="Gargeya S."/>
            <person name="Fitzgerald M."/>
            <person name="Haas B."/>
            <person name="Abouelleil A."/>
            <person name="Alvarado L."/>
            <person name="Arachchi H.M."/>
            <person name="Berlin A."/>
            <person name="Chapman S.B."/>
            <person name="Goldberg J."/>
            <person name="Griggs A."/>
            <person name="Gujja S."/>
            <person name="Hansen M."/>
            <person name="Howarth C."/>
            <person name="Imamovic A."/>
            <person name="Larimer J."/>
            <person name="McCowen C."/>
            <person name="Montmayeur A."/>
            <person name="Murphy C."/>
            <person name="Neiman D."/>
            <person name="Pearson M."/>
            <person name="Priest M."/>
            <person name="Roberts A."/>
            <person name="Saif S."/>
            <person name="Shea T."/>
            <person name="Sisk P."/>
            <person name="Sykes S."/>
            <person name="Wortman J."/>
            <person name="Nusbaum C."/>
            <person name="Birren B."/>
        </authorList>
    </citation>
    <scope>NUCLEOTIDE SEQUENCE [LARGE SCALE GENOMIC DNA]</scope>
    <source>
        <strain evidence="6 7">ATCC 49720</strain>
    </source>
</reference>
<evidence type="ECO:0000259" key="5">
    <source>
        <dbReference type="PROSITE" id="PS50977"/>
    </source>
</evidence>
<evidence type="ECO:0000256" key="2">
    <source>
        <dbReference type="ARBA" id="ARBA00023125"/>
    </source>
</evidence>
<protein>
    <recommendedName>
        <fullName evidence="5">HTH tetR-type domain-containing protein</fullName>
    </recommendedName>
</protein>
<accession>K8P3A5</accession>
<comment type="caution">
    <text evidence="6">The sequence shown here is derived from an EMBL/GenBank/DDBJ whole genome shotgun (WGS) entry which is preliminary data.</text>
</comment>
<dbReference type="Proteomes" id="UP000001095">
    <property type="component" value="Unassembled WGS sequence"/>
</dbReference>
<evidence type="ECO:0000313" key="7">
    <source>
        <dbReference type="Proteomes" id="UP000001095"/>
    </source>
</evidence>
<dbReference type="SUPFAM" id="SSF46689">
    <property type="entry name" value="Homeodomain-like"/>
    <property type="match status" value="1"/>
</dbReference>
<dbReference type="Gene3D" id="1.10.357.10">
    <property type="entry name" value="Tetracycline Repressor, domain 2"/>
    <property type="match status" value="1"/>
</dbReference>
<keyword evidence="1" id="KW-0805">Transcription regulation</keyword>
<keyword evidence="3" id="KW-0804">Transcription</keyword>
<dbReference type="Pfam" id="PF00440">
    <property type="entry name" value="TetR_N"/>
    <property type="match status" value="1"/>
</dbReference>
<evidence type="ECO:0000256" key="4">
    <source>
        <dbReference type="PROSITE-ProRule" id="PRU00335"/>
    </source>
</evidence>
<dbReference type="InterPro" id="IPR001647">
    <property type="entry name" value="HTH_TetR"/>
</dbReference>
<organism evidence="6 7">
    <name type="scientific">Afipia clevelandensis ATCC 49720</name>
    <dbReference type="NCBI Taxonomy" id="883079"/>
    <lineage>
        <taxon>Bacteria</taxon>
        <taxon>Pseudomonadati</taxon>
        <taxon>Pseudomonadota</taxon>
        <taxon>Alphaproteobacteria</taxon>
        <taxon>Hyphomicrobiales</taxon>
        <taxon>Nitrobacteraceae</taxon>
        <taxon>Afipia</taxon>
    </lineage>
</organism>
<keyword evidence="2 4" id="KW-0238">DNA-binding</keyword>
<dbReference type="PATRIC" id="fig|883079.3.peg.2191"/>
<dbReference type="InterPro" id="IPR009057">
    <property type="entry name" value="Homeodomain-like_sf"/>
</dbReference>
<evidence type="ECO:0000256" key="1">
    <source>
        <dbReference type="ARBA" id="ARBA00023015"/>
    </source>
</evidence>
<dbReference type="PANTHER" id="PTHR47506:SF7">
    <property type="entry name" value="TRANSCRIPTIONAL REGULATORY PROTEIN"/>
    <property type="match status" value="1"/>
</dbReference>
<feature type="DNA-binding region" description="H-T-H motif" evidence="4">
    <location>
        <begin position="32"/>
        <end position="51"/>
    </location>
</feature>
<dbReference type="GO" id="GO:0003677">
    <property type="term" value="F:DNA binding"/>
    <property type="evidence" value="ECO:0007669"/>
    <property type="project" value="UniProtKB-UniRule"/>
</dbReference>
<dbReference type="Gene3D" id="1.10.10.60">
    <property type="entry name" value="Homeodomain-like"/>
    <property type="match status" value="1"/>
</dbReference>
<evidence type="ECO:0000313" key="6">
    <source>
        <dbReference type="EMBL" id="EKS35946.1"/>
    </source>
</evidence>
<feature type="domain" description="HTH tetR-type" evidence="5">
    <location>
        <begin position="9"/>
        <end position="69"/>
    </location>
</feature>
<name>K8P3A5_9BRAD</name>
<dbReference type="AlphaFoldDB" id="K8P3A5"/>
<dbReference type="InterPro" id="IPR036271">
    <property type="entry name" value="Tet_transcr_reg_TetR-rel_C_sf"/>
</dbReference>
<dbReference type="PANTHER" id="PTHR47506">
    <property type="entry name" value="TRANSCRIPTIONAL REGULATORY PROTEIN"/>
    <property type="match status" value="1"/>
</dbReference>
<dbReference type="EMBL" id="AGWY01000008">
    <property type="protein sequence ID" value="EKS35946.1"/>
    <property type="molecule type" value="Genomic_DNA"/>
</dbReference>
<dbReference type="HOGENOM" id="CLU_069356_28_2_5"/>